<organism evidence="1 2">
    <name type="scientific">Brevibacillus porteri</name>
    <dbReference type="NCBI Taxonomy" id="2126350"/>
    <lineage>
        <taxon>Bacteria</taxon>
        <taxon>Bacillati</taxon>
        <taxon>Bacillota</taxon>
        <taxon>Bacilli</taxon>
        <taxon>Bacillales</taxon>
        <taxon>Paenibacillaceae</taxon>
        <taxon>Brevibacillus</taxon>
    </lineage>
</organism>
<reference evidence="1 2" key="1">
    <citation type="submission" date="2018-03" db="EMBL/GenBank/DDBJ databases">
        <title>Brevisbacillus phylogenomics.</title>
        <authorList>
            <person name="Dunlap C."/>
        </authorList>
    </citation>
    <scope>NUCLEOTIDE SEQUENCE [LARGE SCALE GENOMIC DNA]</scope>
    <source>
        <strain evidence="1 2">NRRL B-41110</strain>
    </source>
</reference>
<dbReference type="EMBL" id="PXZO01000042">
    <property type="protein sequence ID" value="PSK07210.1"/>
    <property type="molecule type" value="Genomic_DNA"/>
</dbReference>
<keyword evidence="2" id="KW-1185">Reference proteome</keyword>
<protein>
    <recommendedName>
        <fullName evidence="3">BclA C-terminal domain-containing protein</fullName>
    </recommendedName>
</protein>
<evidence type="ECO:0000313" key="1">
    <source>
        <dbReference type="EMBL" id="PSK07210.1"/>
    </source>
</evidence>
<dbReference type="Proteomes" id="UP000241645">
    <property type="component" value="Unassembled WGS sequence"/>
</dbReference>
<sequence>MQRITPTATDLIIADFPVLNVNVALVLTLRAILGAGTVTLAGDVQLNAGDTLGLFYVANGLTINLNLGGGGEGIVWSIHRLT</sequence>
<evidence type="ECO:0008006" key="3">
    <source>
        <dbReference type="Google" id="ProtNLM"/>
    </source>
</evidence>
<evidence type="ECO:0000313" key="2">
    <source>
        <dbReference type="Proteomes" id="UP000241645"/>
    </source>
</evidence>
<proteinExistence type="predicted"/>
<gene>
    <name evidence="1" type="ORF">C7R92_20770</name>
</gene>
<comment type="caution">
    <text evidence="1">The sequence shown here is derived from an EMBL/GenBank/DDBJ whole genome shotgun (WGS) entry which is preliminary data.</text>
</comment>
<name>A0ABX5FKW6_9BACL</name>
<accession>A0ABX5FKW6</accession>